<dbReference type="Pfam" id="PF26514">
    <property type="entry name" value="DUF8173"/>
    <property type="match status" value="1"/>
</dbReference>
<proteinExistence type="predicted"/>
<feature type="chain" id="PRO_5004842158" description="DUF8173 domain-containing protein" evidence="2">
    <location>
        <begin position="22"/>
        <end position="381"/>
    </location>
</feature>
<keyword evidence="1" id="KW-0812">Transmembrane</keyword>
<protein>
    <recommendedName>
        <fullName evidence="3">DUF8173 domain-containing protein</fullName>
    </recommendedName>
</protein>
<feature type="transmembrane region" description="Helical" evidence="1">
    <location>
        <begin position="329"/>
        <end position="345"/>
    </location>
</feature>
<gene>
    <name evidence="4" type="ORF">ATO8_09673</name>
</gene>
<organism evidence="4 5">
    <name type="scientific">Roseivivax marinus</name>
    <dbReference type="NCBI Taxonomy" id="1379903"/>
    <lineage>
        <taxon>Bacteria</taxon>
        <taxon>Pseudomonadati</taxon>
        <taxon>Pseudomonadota</taxon>
        <taxon>Alphaproteobacteria</taxon>
        <taxon>Rhodobacterales</taxon>
        <taxon>Roseobacteraceae</taxon>
        <taxon>Roseivivax</taxon>
    </lineage>
</organism>
<dbReference type="AlphaFoldDB" id="W4HJ93"/>
<dbReference type="EMBL" id="AQQW01000005">
    <property type="protein sequence ID" value="ETW12802.1"/>
    <property type="molecule type" value="Genomic_DNA"/>
</dbReference>
<dbReference type="InterPro" id="IPR058486">
    <property type="entry name" value="DUF8173"/>
</dbReference>
<comment type="caution">
    <text evidence="4">The sequence shown here is derived from an EMBL/GenBank/DDBJ whole genome shotgun (WGS) entry which is preliminary data.</text>
</comment>
<dbReference type="eggNOG" id="COG1664">
    <property type="taxonomic scope" value="Bacteria"/>
</dbReference>
<evidence type="ECO:0000313" key="4">
    <source>
        <dbReference type="EMBL" id="ETW12802.1"/>
    </source>
</evidence>
<evidence type="ECO:0000256" key="2">
    <source>
        <dbReference type="SAM" id="SignalP"/>
    </source>
</evidence>
<evidence type="ECO:0000259" key="3">
    <source>
        <dbReference type="Pfam" id="PF26514"/>
    </source>
</evidence>
<sequence length="381" mass="38405">MRHLLLLFCLLGLSAPHPAQADTMLAGGDLYVAGASEDAIPAAGRDLIATGFRLRVTAPVADDAMLSGAAVTVSQSVGGDLSAFGGRVAIEAEVGGDLSVSGFSVETGPAAAVAGNARLSGGSVEIRGPVAGALVVAGGEVTLDAPVEGDVRLSSGALSFGEAARIGGQLTYSAPEPIEIPASVVPGERVTFNPFDARHDGVRGDRHPDWSMPGRGAMIGSALIGYVFFLVAGALFLTFVPDTVGALDARIAARPALTFMIGLAGLGTAFGLVPILALSVIGIPLIPVMLMAIVLLWMTGYLMGVYAISMRMLSAMAGDGATPGTATRIGALAAGLAVAMLLNFIPVLGWVLNFAALLLGVGAIVALPFDTPQEAEESGTS</sequence>
<keyword evidence="5" id="KW-1185">Reference proteome</keyword>
<keyword evidence="1" id="KW-0472">Membrane</keyword>
<evidence type="ECO:0000313" key="5">
    <source>
        <dbReference type="Proteomes" id="UP000019063"/>
    </source>
</evidence>
<evidence type="ECO:0000256" key="1">
    <source>
        <dbReference type="SAM" id="Phobius"/>
    </source>
</evidence>
<dbReference type="STRING" id="1379903.ATO8_09673"/>
<keyword evidence="2" id="KW-0732">Signal</keyword>
<dbReference type="RefSeq" id="WP_043844166.1">
    <property type="nucleotide sequence ID" value="NZ_AQQW01000005.1"/>
</dbReference>
<dbReference type="Proteomes" id="UP000019063">
    <property type="component" value="Unassembled WGS sequence"/>
</dbReference>
<name>W4HJ93_9RHOB</name>
<feature type="domain" description="DUF8173" evidence="3">
    <location>
        <begin position="221"/>
        <end position="366"/>
    </location>
</feature>
<feature type="transmembrane region" description="Helical" evidence="1">
    <location>
        <begin position="288"/>
        <end position="308"/>
    </location>
</feature>
<feature type="transmembrane region" description="Helical" evidence="1">
    <location>
        <begin position="223"/>
        <end position="244"/>
    </location>
</feature>
<feature type="signal peptide" evidence="2">
    <location>
        <begin position="1"/>
        <end position="21"/>
    </location>
</feature>
<keyword evidence="1" id="KW-1133">Transmembrane helix</keyword>
<feature type="transmembrane region" description="Helical" evidence="1">
    <location>
        <begin position="256"/>
        <end position="282"/>
    </location>
</feature>
<accession>W4HJ93</accession>
<reference evidence="4 5" key="1">
    <citation type="journal article" date="2014" name="Antonie Van Leeuwenhoek">
        <title>Roseivivax atlanticus sp. nov., isolated from surface seawater of the Atlantic Ocean.</title>
        <authorList>
            <person name="Li G."/>
            <person name="Lai Q."/>
            <person name="Liu X."/>
            <person name="Sun F."/>
            <person name="Shao Z."/>
        </authorList>
    </citation>
    <scope>NUCLEOTIDE SEQUENCE [LARGE SCALE GENOMIC DNA]</scope>
    <source>
        <strain evidence="4 5">22II-s10s</strain>
    </source>
</reference>